<organism evidence="2 3">
    <name type="scientific">Gemmiger gallinarum</name>
    <dbReference type="NCBI Taxonomy" id="2779354"/>
    <lineage>
        <taxon>Bacteria</taxon>
        <taxon>Bacillati</taxon>
        <taxon>Bacillota</taxon>
        <taxon>Clostridia</taxon>
        <taxon>Eubacteriales</taxon>
        <taxon>Gemmiger</taxon>
    </lineage>
</organism>
<dbReference type="Gene3D" id="3.90.550.10">
    <property type="entry name" value="Spore Coat Polysaccharide Biosynthesis Protein SpsA, Chain A"/>
    <property type="match status" value="1"/>
</dbReference>
<dbReference type="InterPro" id="IPR001173">
    <property type="entry name" value="Glyco_trans_2-like"/>
</dbReference>
<dbReference type="Proteomes" id="UP000768567">
    <property type="component" value="Unassembled WGS sequence"/>
</dbReference>
<accession>A0ABR9R4S3</accession>
<protein>
    <submittedName>
        <fullName evidence="2">Glycosyltransferase family 2 protein</fullName>
    </submittedName>
</protein>
<evidence type="ECO:0000259" key="1">
    <source>
        <dbReference type="Pfam" id="PF00535"/>
    </source>
</evidence>
<dbReference type="CDD" id="cd00761">
    <property type="entry name" value="Glyco_tranf_GTA_type"/>
    <property type="match status" value="1"/>
</dbReference>
<dbReference type="InterPro" id="IPR029044">
    <property type="entry name" value="Nucleotide-diphossugar_trans"/>
</dbReference>
<dbReference type="SUPFAM" id="SSF53448">
    <property type="entry name" value="Nucleotide-diphospho-sugar transferases"/>
    <property type="match status" value="1"/>
</dbReference>
<dbReference type="PANTHER" id="PTHR43685">
    <property type="entry name" value="GLYCOSYLTRANSFERASE"/>
    <property type="match status" value="1"/>
</dbReference>
<dbReference type="Pfam" id="PF00535">
    <property type="entry name" value="Glycos_transf_2"/>
    <property type="match status" value="1"/>
</dbReference>
<proteinExistence type="predicted"/>
<keyword evidence="3" id="KW-1185">Reference proteome</keyword>
<feature type="domain" description="Glycosyltransferase 2-like" evidence="1">
    <location>
        <begin position="10"/>
        <end position="126"/>
    </location>
</feature>
<dbReference type="PANTHER" id="PTHR43685:SF2">
    <property type="entry name" value="GLYCOSYLTRANSFERASE 2-LIKE DOMAIN-CONTAINING PROTEIN"/>
    <property type="match status" value="1"/>
</dbReference>
<gene>
    <name evidence="2" type="ORF">INF35_10170</name>
</gene>
<evidence type="ECO:0000313" key="2">
    <source>
        <dbReference type="EMBL" id="MBE5038149.1"/>
    </source>
</evidence>
<comment type="caution">
    <text evidence="2">The sequence shown here is derived from an EMBL/GenBank/DDBJ whole genome shotgun (WGS) entry which is preliminary data.</text>
</comment>
<dbReference type="EMBL" id="JADCKC010000003">
    <property type="protein sequence ID" value="MBE5038149.1"/>
    <property type="molecule type" value="Genomic_DNA"/>
</dbReference>
<dbReference type="InterPro" id="IPR050834">
    <property type="entry name" value="Glycosyltransf_2"/>
</dbReference>
<name>A0ABR9R4S3_9FIRM</name>
<dbReference type="RefSeq" id="WP_193502110.1">
    <property type="nucleotide sequence ID" value="NZ_JADCKC010000003.1"/>
</dbReference>
<sequence length="336" mass="36843">MPTPELAPVSVIVPCYNAADTLRRAVEGILDGAPSNLELLLVDDGSTDATPALCDELAVGDSRIQVLHKQNGGVSSARNAGLDRVRGDWVLFVDSDDTLTPGLWQVLGEAFARQPGLVLFGIDRASGPAPCPLAPGYYPDPSALGDALRPLLFESGYLAAPYGKVFSAGVLRQAGMRFDEALKVNEDVLFNTVFLQNTISIFCLPGVYYYQYDQKAGSLSRRLRGDLLKAERYCAPQLKAMLQRWGYPPEPFLKESRLRACLNQYGLLTGCRGDMPYQERRALFAEILAQPDARAALREQLRRDAHPLLALPYRVGVSLDLPGLLAGYTLLKNRFL</sequence>
<evidence type="ECO:0000313" key="3">
    <source>
        <dbReference type="Proteomes" id="UP000768567"/>
    </source>
</evidence>
<reference evidence="2 3" key="1">
    <citation type="submission" date="2020-10" db="EMBL/GenBank/DDBJ databases">
        <title>ChiBAC.</title>
        <authorList>
            <person name="Zenner C."/>
            <person name="Hitch T.C.A."/>
            <person name="Clavel T."/>
        </authorList>
    </citation>
    <scope>NUCLEOTIDE SEQUENCE [LARGE SCALE GENOMIC DNA]</scope>
    <source>
        <strain evidence="2 3">DSM 109015</strain>
    </source>
</reference>